<name>A0A6I4VVX2_9BACL</name>
<dbReference type="RefSeq" id="WP_160802110.1">
    <property type="nucleotide sequence ID" value="NZ_WUUL01000009.1"/>
</dbReference>
<feature type="transmembrane region" description="Helical" evidence="1">
    <location>
        <begin position="20"/>
        <end position="39"/>
    </location>
</feature>
<dbReference type="Proteomes" id="UP000430692">
    <property type="component" value="Unassembled WGS sequence"/>
</dbReference>
<comment type="caution">
    <text evidence="2">The sequence shown here is derived from an EMBL/GenBank/DDBJ whole genome shotgun (WGS) entry which is preliminary data.</text>
</comment>
<evidence type="ECO:0000313" key="3">
    <source>
        <dbReference type="Proteomes" id="UP000430692"/>
    </source>
</evidence>
<proteinExistence type="predicted"/>
<organism evidence="2 3">
    <name type="scientific">Shimazuella alba</name>
    <dbReference type="NCBI Taxonomy" id="2690964"/>
    <lineage>
        <taxon>Bacteria</taxon>
        <taxon>Bacillati</taxon>
        <taxon>Bacillota</taxon>
        <taxon>Bacilli</taxon>
        <taxon>Bacillales</taxon>
        <taxon>Thermoactinomycetaceae</taxon>
        <taxon>Shimazuella</taxon>
    </lineage>
</organism>
<keyword evidence="1" id="KW-1133">Transmembrane helix</keyword>
<protein>
    <submittedName>
        <fullName evidence="2">Uncharacterized protein</fullName>
    </submittedName>
</protein>
<keyword evidence="3" id="KW-1185">Reference proteome</keyword>
<dbReference type="AlphaFoldDB" id="A0A6I4VVX2"/>
<accession>A0A6I4VVX2</accession>
<keyword evidence="1" id="KW-0812">Transmembrane</keyword>
<sequence length="109" mass="12938">MYLLGDWLSIVNWYDWNMWAAFGQMIGAVATLWTAKIALKQIQESKRREKAALTPQVRMKVRISKKNNNKKNVRIFMTNVRPIPVFIYEYRLLLLPPDVSRQIKSEQNR</sequence>
<keyword evidence="1" id="KW-0472">Membrane</keyword>
<evidence type="ECO:0000313" key="2">
    <source>
        <dbReference type="EMBL" id="MXQ54758.1"/>
    </source>
</evidence>
<gene>
    <name evidence="2" type="ORF">GSM42_13750</name>
</gene>
<dbReference type="EMBL" id="WUUL01000009">
    <property type="protein sequence ID" value="MXQ54758.1"/>
    <property type="molecule type" value="Genomic_DNA"/>
</dbReference>
<evidence type="ECO:0000256" key="1">
    <source>
        <dbReference type="SAM" id="Phobius"/>
    </source>
</evidence>
<reference evidence="2 3" key="1">
    <citation type="submission" date="2019-12" db="EMBL/GenBank/DDBJ databases">
        <title>Whole-genome analyses of novel actinobacteria.</title>
        <authorList>
            <person name="Sahin N."/>
            <person name="Saygin H."/>
        </authorList>
    </citation>
    <scope>NUCLEOTIDE SEQUENCE [LARGE SCALE GENOMIC DNA]</scope>
    <source>
        <strain evidence="2 3">KC615</strain>
    </source>
</reference>